<dbReference type="Proteomes" id="UP000093355">
    <property type="component" value="Unassembled WGS sequence"/>
</dbReference>
<evidence type="ECO:0000313" key="2">
    <source>
        <dbReference type="Proteomes" id="UP000093355"/>
    </source>
</evidence>
<dbReference type="STRING" id="904291.A7J15_09865"/>
<dbReference type="EMBL" id="LXMD01000028">
    <property type="protein sequence ID" value="OCG72810.1"/>
    <property type="molecule type" value="Genomic_DNA"/>
</dbReference>
<protein>
    <submittedName>
        <fullName evidence="1">Uncharacterized protein</fullName>
    </submittedName>
</protein>
<dbReference type="RefSeq" id="WP_067027474.1">
    <property type="nucleotide sequence ID" value="NZ_CP038256.1"/>
</dbReference>
<comment type="caution">
    <text evidence="1">The sequence shown here is derived from an EMBL/GenBank/DDBJ whole genome shotgun (WGS) entry which is preliminary data.</text>
</comment>
<dbReference type="Pfam" id="PF13625">
    <property type="entry name" value="Helicase_C_3"/>
    <property type="match status" value="1"/>
</dbReference>
<sequence>MVAEARTLAERLAARGDGEIAALLAARRVSSHVAWRSWFDAAEALLEPTSIAAALRALPRDDLHTLSGGTGPEHLGLTDADGRPFAAVAAALPAETSPTPPSEPAAASDDAAAHAAERAFTATTALADLLIDALRVPLGRVASGLAATERKRLVQEELARDVDEADALVRAAELAGLLRGEDRRWLVTSAGAEWITRPTGERWASLAAGLREALPAGLRRGRGWADPALWADAYPLDPEWPAQAARWTQLWHLVGLRAEDGGEPAWAAPLRRGDEPDPSALLALLPHEVDRVFLQNDLTAISPGPLAPALDVRLRGMAVRESHAQASTYRFTEASIGQALSAGETAEGIREFLSALSLTGLPQPLAYLIERTAERHGLVRVSLDPATGHTIVSSRDHQLLDTIAVDQALRAIGLVPDGRLLRTRAERSAVYWALADARYPVVVIDDEGETVALRRERLAGDERPETDRYAPLIARLRESESGDADAAWLERELDAAVREKATLIVAVSLPDGSTREFTLEATGLGGGRLRGLDRGADVERTLPIRSIASVRRP</sequence>
<name>A0A1B9N889_9MICO</name>
<evidence type="ECO:0000313" key="1">
    <source>
        <dbReference type="EMBL" id="OCG72810.1"/>
    </source>
</evidence>
<reference evidence="1 2" key="1">
    <citation type="submission" date="2016-05" db="EMBL/GenBank/DDBJ databases">
        <authorList>
            <person name="Lavstsen T."/>
            <person name="Jespersen J.S."/>
        </authorList>
    </citation>
    <scope>NUCLEOTIDE SEQUENCE [LARGE SCALE GENOMIC DNA]</scope>
    <source>
        <strain evidence="1 2">YLB-01</strain>
    </source>
</reference>
<accession>A0A1B9N889</accession>
<dbReference type="AlphaFoldDB" id="A0A1B9N889"/>
<gene>
    <name evidence="1" type="ORF">A7J15_09865</name>
</gene>
<proteinExistence type="predicted"/>
<keyword evidence="2" id="KW-1185">Reference proteome</keyword>
<dbReference type="OrthoDB" id="3415124at2"/>
<dbReference type="InterPro" id="IPR032830">
    <property type="entry name" value="XPB/Ssl2_N"/>
</dbReference>
<organism evidence="1 2">
    <name type="scientific">Microbacterium sediminis</name>
    <dbReference type="NCBI Taxonomy" id="904291"/>
    <lineage>
        <taxon>Bacteria</taxon>
        <taxon>Bacillati</taxon>
        <taxon>Actinomycetota</taxon>
        <taxon>Actinomycetes</taxon>
        <taxon>Micrococcales</taxon>
        <taxon>Microbacteriaceae</taxon>
        <taxon>Microbacterium</taxon>
    </lineage>
</organism>